<dbReference type="Proteomes" id="UP001595583">
    <property type="component" value="Unassembled WGS sequence"/>
</dbReference>
<keyword evidence="2" id="KW-1185">Reference proteome</keyword>
<protein>
    <recommendedName>
        <fullName evidence="3">HK97 gp10 family phage protein</fullName>
    </recommendedName>
</protein>
<sequence>MGGYPRQNGRACGMKVKGKEKFLGQIAALPQAMKDEILNALQVSAEETNDLQKRFVPKDEGKLERTIGYVVGDKVPEGAAITSAPAKGATDLTVTMYAGDETTIVRNKRGVEFQNALLQEFGRKVKGRIVKNPFFFPGFRLGKKRAKDRLRRAVRNGAKKAFNK</sequence>
<dbReference type="EMBL" id="JBHRTK010000032">
    <property type="protein sequence ID" value="MFC3209203.1"/>
    <property type="molecule type" value="Genomic_DNA"/>
</dbReference>
<evidence type="ECO:0000313" key="2">
    <source>
        <dbReference type="Proteomes" id="UP001595583"/>
    </source>
</evidence>
<proteinExistence type="predicted"/>
<comment type="caution">
    <text evidence="1">The sequence shown here is derived from an EMBL/GenBank/DDBJ whole genome shotgun (WGS) entry which is preliminary data.</text>
</comment>
<name>A0ABV7KI97_9HYPH</name>
<evidence type="ECO:0008006" key="3">
    <source>
        <dbReference type="Google" id="ProtNLM"/>
    </source>
</evidence>
<evidence type="ECO:0000313" key="1">
    <source>
        <dbReference type="EMBL" id="MFC3209203.1"/>
    </source>
</evidence>
<gene>
    <name evidence="1" type="ORF">ACFOHJ_23565</name>
</gene>
<accession>A0ABV7KI97</accession>
<reference evidence="2" key="1">
    <citation type="journal article" date="2019" name="Int. J. Syst. Evol. Microbiol.">
        <title>The Global Catalogue of Microorganisms (GCM) 10K type strain sequencing project: providing services to taxonomists for standard genome sequencing and annotation.</title>
        <authorList>
            <consortium name="The Broad Institute Genomics Platform"/>
            <consortium name="The Broad Institute Genome Sequencing Center for Infectious Disease"/>
            <person name="Wu L."/>
            <person name="Ma J."/>
        </authorList>
    </citation>
    <scope>NUCLEOTIDE SEQUENCE [LARGE SCALE GENOMIC DNA]</scope>
    <source>
        <strain evidence="2">KCTC 52165</strain>
    </source>
</reference>
<dbReference type="RefSeq" id="WP_378225393.1">
    <property type="nucleotide sequence ID" value="NZ_JBHRTK010000032.1"/>
</dbReference>
<organism evidence="1 2">
    <name type="scientific">Aquamicrobium soli</name>
    <dbReference type="NCBI Taxonomy" id="1811518"/>
    <lineage>
        <taxon>Bacteria</taxon>
        <taxon>Pseudomonadati</taxon>
        <taxon>Pseudomonadota</taxon>
        <taxon>Alphaproteobacteria</taxon>
        <taxon>Hyphomicrobiales</taxon>
        <taxon>Phyllobacteriaceae</taxon>
        <taxon>Aquamicrobium</taxon>
    </lineage>
</organism>